<sequence length="193" mass="20383">MQPGDDGAGYRCGGATSATSTCARAARSRRPPWSTTCSRSARSRSEPSRRRRPPPRAAESATPAATACAASSTTPTTPTSTSTRAARSCAGASWCRTAATSSSASARRRAGLCGERSGRRRNFWAYRTYDDDGEPVYLHIACVKDGHRGRCAAARSSWRARLRRWTACCRACPGGGRGGAAGSRGFARLLTSS</sequence>
<proteinExistence type="predicted"/>
<feature type="compositionally biased region" description="Low complexity" evidence="1">
    <location>
        <begin position="57"/>
        <end position="83"/>
    </location>
</feature>
<organism evidence="2">
    <name type="scientific">Oryza glumipatula</name>
    <dbReference type="NCBI Taxonomy" id="40148"/>
    <lineage>
        <taxon>Eukaryota</taxon>
        <taxon>Viridiplantae</taxon>
        <taxon>Streptophyta</taxon>
        <taxon>Embryophyta</taxon>
        <taxon>Tracheophyta</taxon>
        <taxon>Spermatophyta</taxon>
        <taxon>Magnoliopsida</taxon>
        <taxon>Liliopsida</taxon>
        <taxon>Poales</taxon>
        <taxon>Poaceae</taxon>
        <taxon>BOP clade</taxon>
        <taxon>Oryzoideae</taxon>
        <taxon>Oryzeae</taxon>
        <taxon>Oryzinae</taxon>
        <taxon>Oryza</taxon>
    </lineage>
</organism>
<reference evidence="2" key="2">
    <citation type="submission" date="2018-05" db="EMBL/GenBank/DDBJ databases">
        <title>OgluRS3 (Oryza glumaepatula Reference Sequence Version 3).</title>
        <authorList>
            <person name="Zhang J."/>
            <person name="Kudrna D."/>
            <person name="Lee S."/>
            <person name="Talag J."/>
            <person name="Welchert J."/>
            <person name="Wing R.A."/>
        </authorList>
    </citation>
    <scope>NUCLEOTIDE SEQUENCE [LARGE SCALE GENOMIC DNA]</scope>
</reference>
<evidence type="ECO:0000313" key="3">
    <source>
        <dbReference type="Proteomes" id="UP000026961"/>
    </source>
</evidence>
<accession>A0A0E0AV48</accession>
<dbReference type="EnsemblPlants" id="OGLUM08G14780.1">
    <property type="protein sequence ID" value="OGLUM08G14780.1"/>
    <property type="gene ID" value="OGLUM08G14780"/>
</dbReference>
<name>A0A0E0AV48_9ORYZ</name>
<dbReference type="Proteomes" id="UP000026961">
    <property type="component" value="Chromosome 8"/>
</dbReference>
<evidence type="ECO:0000256" key="1">
    <source>
        <dbReference type="SAM" id="MobiDB-lite"/>
    </source>
</evidence>
<keyword evidence="3" id="KW-1185">Reference proteome</keyword>
<feature type="compositionally biased region" description="Low complexity" evidence="1">
    <location>
        <begin position="15"/>
        <end position="40"/>
    </location>
</feature>
<evidence type="ECO:0000313" key="2">
    <source>
        <dbReference type="EnsemblPlants" id="OGLUM08G14780.1"/>
    </source>
</evidence>
<reference evidence="2" key="1">
    <citation type="submission" date="2015-04" db="UniProtKB">
        <authorList>
            <consortium name="EnsemblPlants"/>
        </authorList>
    </citation>
    <scope>IDENTIFICATION</scope>
</reference>
<dbReference type="Gramene" id="OGLUM08G14780.1">
    <property type="protein sequence ID" value="OGLUM08G14780.1"/>
    <property type="gene ID" value="OGLUM08G14780"/>
</dbReference>
<protein>
    <submittedName>
        <fullName evidence="2">Uncharacterized protein</fullName>
    </submittedName>
</protein>
<feature type="region of interest" description="Disordered" evidence="1">
    <location>
        <begin position="1"/>
        <end position="83"/>
    </location>
</feature>
<dbReference type="AlphaFoldDB" id="A0A0E0AV48"/>
<feature type="compositionally biased region" description="Gly residues" evidence="1">
    <location>
        <begin position="1"/>
        <end position="12"/>
    </location>
</feature>
<dbReference type="HOGENOM" id="CLU_1410801_0_0_1"/>